<dbReference type="InterPro" id="IPR042520">
    <property type="entry name" value="GshA_N"/>
</dbReference>
<organism evidence="1 2">
    <name type="scientific">Bacteriovorax antarcticus</name>
    <dbReference type="NCBI Taxonomy" id="3088717"/>
    <lineage>
        <taxon>Bacteria</taxon>
        <taxon>Pseudomonadati</taxon>
        <taxon>Bdellovibrionota</taxon>
        <taxon>Bacteriovoracia</taxon>
        <taxon>Bacteriovoracales</taxon>
        <taxon>Bacteriovoracaceae</taxon>
        <taxon>Bacteriovorax</taxon>
    </lineage>
</organism>
<protein>
    <submittedName>
        <fullName evidence="1">Glutamate--cysteine ligase</fullName>
        <ecNumber evidence="1">6.3.2.2</ecNumber>
    </submittedName>
</protein>
<dbReference type="EMBL" id="JAYGJQ010000001">
    <property type="protein sequence ID" value="MEA9355236.1"/>
    <property type="molecule type" value="Genomic_DNA"/>
</dbReference>
<dbReference type="InterPro" id="IPR011718">
    <property type="entry name" value="GshA"/>
</dbReference>
<dbReference type="EC" id="6.3.2.2" evidence="1"/>
<dbReference type="Proteomes" id="UP001302274">
    <property type="component" value="Unassembled WGS sequence"/>
</dbReference>
<sequence length="406" mass="45545">MEIKITTKEELENFICRNWDDVNSYIENLAKDLPIPFYSSVDVRESKFKYAPVDHNMYPAGFNNLCAADLRDAIKVTSERLKRINPNAKMIGIFPESNTKNLMYLDHLSTLGKLIEDAGYKVRFLSFDPALFGEGQDCLALTSHSGFHVVICKATIENGELIVNGEKMDQIICNNDQSNPWPIDWAEIKTPISPTPKIGWFRRQKNIHFSYYKKVADEFCAHFGINPDLIQAKFKGVEDVDFEQKSGLEKLGSAVDEVIGQLKPGSKVFVKASQGTYGMGISVVSSGEEIINMNRKTRNKMDIGKNSIKFTSLLVQEGVETIIKYDDMPAEITIYLIDGKSIGGFMRVNGEKDDLGNLNSRGMVFRKLCMGDVVESPEDHTTKEAMYSVVARLATVASAYEIKEVL</sequence>
<dbReference type="GO" id="GO:0004357">
    <property type="term" value="F:glutamate-cysteine ligase activity"/>
    <property type="evidence" value="ECO:0007669"/>
    <property type="project" value="UniProtKB-EC"/>
</dbReference>
<dbReference type="Gene3D" id="3.40.50.11280">
    <property type="entry name" value="Glutamate-cysteine ligase, N-terminal domain"/>
    <property type="match status" value="1"/>
</dbReference>
<name>A0ABU5VQB3_9BACT</name>
<gene>
    <name evidence="1" type="ORF">SHI21_03445</name>
</gene>
<dbReference type="SUPFAM" id="SSF56059">
    <property type="entry name" value="Glutathione synthetase ATP-binding domain-like"/>
    <property type="match status" value="1"/>
</dbReference>
<dbReference type="RefSeq" id="WP_323574724.1">
    <property type="nucleotide sequence ID" value="NZ_JAYGJQ010000001.1"/>
</dbReference>
<evidence type="ECO:0000313" key="1">
    <source>
        <dbReference type="EMBL" id="MEA9355236.1"/>
    </source>
</evidence>
<reference evidence="1 2" key="1">
    <citation type="submission" date="2023-11" db="EMBL/GenBank/DDBJ databases">
        <title>A Novel Polar Bacteriovorax (B. antarcticus) Isolated from the Biocrust in Antarctica.</title>
        <authorList>
            <person name="Mun W."/>
            <person name="Choi S.Y."/>
            <person name="Mitchell R.J."/>
        </authorList>
    </citation>
    <scope>NUCLEOTIDE SEQUENCE [LARGE SCALE GENOMIC DNA]</scope>
    <source>
        <strain evidence="1 2">PP10</strain>
    </source>
</reference>
<proteinExistence type="predicted"/>
<comment type="caution">
    <text evidence="1">The sequence shown here is derived from an EMBL/GenBank/DDBJ whole genome shotgun (WGS) entry which is preliminary data.</text>
</comment>
<keyword evidence="1" id="KW-0436">Ligase</keyword>
<keyword evidence="2" id="KW-1185">Reference proteome</keyword>
<accession>A0ABU5VQB3</accession>
<dbReference type="Pfam" id="PF08886">
    <property type="entry name" value="GshA"/>
    <property type="match status" value="1"/>
</dbReference>
<evidence type="ECO:0000313" key="2">
    <source>
        <dbReference type="Proteomes" id="UP001302274"/>
    </source>
</evidence>